<evidence type="ECO:0000256" key="3">
    <source>
        <dbReference type="RuleBase" id="RU362073"/>
    </source>
</evidence>
<dbReference type="SUPFAM" id="SSF64518">
    <property type="entry name" value="Phase 1 flagellin"/>
    <property type="match status" value="1"/>
</dbReference>
<evidence type="ECO:0000256" key="2">
    <source>
        <dbReference type="ARBA" id="ARBA00023143"/>
    </source>
</evidence>
<dbReference type="PANTHER" id="PTHR42792">
    <property type="entry name" value="FLAGELLIN"/>
    <property type="match status" value="1"/>
</dbReference>
<keyword evidence="6" id="KW-0282">Flagellum</keyword>
<dbReference type="GO" id="GO:0005576">
    <property type="term" value="C:extracellular region"/>
    <property type="evidence" value="ECO:0007669"/>
    <property type="project" value="UniProtKB-SubCell"/>
</dbReference>
<keyword evidence="2 3" id="KW-0975">Bacterial flagellum</keyword>
<proteinExistence type="inferred from homology"/>
<feature type="domain" description="Flagellin C-terminal" evidence="5">
    <location>
        <begin position="290"/>
        <end position="375"/>
    </location>
</feature>
<dbReference type="OrthoDB" id="9796789at2"/>
<dbReference type="AlphaFoldDB" id="A0A1H7RJD0"/>
<dbReference type="InterPro" id="IPR046358">
    <property type="entry name" value="Flagellin_C"/>
</dbReference>
<evidence type="ECO:0000259" key="5">
    <source>
        <dbReference type="Pfam" id="PF00700"/>
    </source>
</evidence>
<dbReference type="Gene3D" id="1.20.1330.10">
    <property type="entry name" value="f41 fragment of flagellin, N-terminal domain"/>
    <property type="match status" value="1"/>
</dbReference>
<evidence type="ECO:0000313" key="7">
    <source>
        <dbReference type="Proteomes" id="UP000199214"/>
    </source>
</evidence>
<dbReference type="PRINTS" id="PR00207">
    <property type="entry name" value="FLAGELLIN"/>
</dbReference>
<feature type="domain" description="Flagellin N-terminal" evidence="4">
    <location>
        <begin position="4"/>
        <end position="139"/>
    </location>
</feature>
<dbReference type="STRING" id="1855283.SAMN05216382_2257"/>
<protein>
    <recommendedName>
        <fullName evidence="3">Flagellin</fullName>
    </recommendedName>
</protein>
<dbReference type="InterPro" id="IPR001492">
    <property type="entry name" value="Flagellin"/>
</dbReference>
<dbReference type="InterPro" id="IPR042187">
    <property type="entry name" value="Flagellin_C_sub2"/>
</dbReference>
<keyword evidence="6" id="KW-0966">Cell projection</keyword>
<keyword evidence="3" id="KW-0964">Secreted</keyword>
<accession>A0A1H7RJD0</accession>
<gene>
    <name evidence="6" type="ORF">SAMN05216382_2257</name>
</gene>
<dbReference type="InterPro" id="IPR001029">
    <property type="entry name" value="Flagellin_N"/>
</dbReference>
<sequence length="376" mass="38414">MTVINTNTSAMRATNASMSASASLSTAMERLSTGKRINSAKDDAAGLAISQSMTAQIRGLSQGIRNANDGISLAQTADGALNEVSNMLQRVRELAVQSASGTYSASDRDALQAEVSALGSQITDVIKNTKFNGVSLFDSAGGSKTINIQTGSDSGSQIGITIKGLDVTSLSSSLRVNLDSGNNADVAAAKTAVTGAQTTYNNDLKTYAEKQKAYDDAYAADPSSAATTTAKGELDDAREAVYGAGDKSSATAGNANYMGSAAALEVARRDLETTSASFNDEAVANTNNTIDTVDAALTDLSAVRGGLGAAQNRLTSVVNNATSNVTNLTDAKSRIEDADFSTESTALAKAQILSQASTAMLAQANQSAQGVLKLLG</sequence>
<comment type="subcellular location">
    <subcellularLocation>
        <location evidence="3">Secreted</location>
    </subcellularLocation>
    <subcellularLocation>
        <location evidence="3">Bacterial flagellum</location>
    </subcellularLocation>
</comment>
<dbReference type="Proteomes" id="UP000199214">
    <property type="component" value="Unassembled WGS sequence"/>
</dbReference>
<dbReference type="Gene3D" id="6.10.10.10">
    <property type="entry name" value="Flagellar export chaperone, C-terminal domain"/>
    <property type="match status" value="1"/>
</dbReference>
<dbReference type="Gene3D" id="3.30.70.2120">
    <property type="match status" value="1"/>
</dbReference>
<comment type="similarity">
    <text evidence="1 3">Belongs to the bacterial flagellin family.</text>
</comment>
<evidence type="ECO:0000259" key="4">
    <source>
        <dbReference type="Pfam" id="PF00669"/>
    </source>
</evidence>
<reference evidence="7" key="1">
    <citation type="submission" date="2016-10" db="EMBL/GenBank/DDBJ databases">
        <authorList>
            <person name="Varghese N."/>
            <person name="Submissions S."/>
        </authorList>
    </citation>
    <scope>NUCLEOTIDE SEQUENCE [LARGE SCALE GENOMIC DNA]</scope>
    <source>
        <strain evidence="7">JS21-1</strain>
    </source>
</reference>
<organism evidence="6 7">
    <name type="scientific">Sphingomonas palmae</name>
    <dbReference type="NCBI Taxonomy" id="1855283"/>
    <lineage>
        <taxon>Bacteria</taxon>
        <taxon>Pseudomonadati</taxon>
        <taxon>Pseudomonadota</taxon>
        <taxon>Alphaproteobacteria</taxon>
        <taxon>Sphingomonadales</taxon>
        <taxon>Sphingomonadaceae</taxon>
        <taxon>Sphingomonas</taxon>
    </lineage>
</organism>
<dbReference type="GO" id="GO:0009288">
    <property type="term" value="C:bacterial-type flagellum"/>
    <property type="evidence" value="ECO:0007669"/>
    <property type="project" value="UniProtKB-SubCell"/>
</dbReference>
<dbReference type="GO" id="GO:0005198">
    <property type="term" value="F:structural molecule activity"/>
    <property type="evidence" value="ECO:0007669"/>
    <property type="project" value="UniProtKB-UniRule"/>
</dbReference>
<evidence type="ECO:0000256" key="1">
    <source>
        <dbReference type="ARBA" id="ARBA00005709"/>
    </source>
</evidence>
<dbReference type="Pfam" id="PF00700">
    <property type="entry name" value="Flagellin_C"/>
    <property type="match status" value="1"/>
</dbReference>
<keyword evidence="6" id="KW-0969">Cilium</keyword>
<evidence type="ECO:0000313" key="6">
    <source>
        <dbReference type="EMBL" id="SEL59934.1"/>
    </source>
</evidence>
<name>A0A1H7RJD0_9SPHN</name>
<comment type="function">
    <text evidence="3">Flagellin is the subunit protein which polymerizes to form the filaments of bacterial flagella.</text>
</comment>
<dbReference type="RefSeq" id="WP_093006337.1">
    <property type="nucleotide sequence ID" value="NZ_FNZZ01000004.1"/>
</dbReference>
<dbReference type="PANTHER" id="PTHR42792:SF2">
    <property type="entry name" value="FLAGELLIN"/>
    <property type="match status" value="1"/>
</dbReference>
<dbReference type="Pfam" id="PF00669">
    <property type="entry name" value="Flagellin_N"/>
    <property type="match status" value="1"/>
</dbReference>
<dbReference type="EMBL" id="FNZZ01000004">
    <property type="protein sequence ID" value="SEL59934.1"/>
    <property type="molecule type" value="Genomic_DNA"/>
</dbReference>
<keyword evidence="7" id="KW-1185">Reference proteome</keyword>